<keyword evidence="1" id="KW-0732">Signal</keyword>
<comment type="caution">
    <text evidence="3">The sequence shown here is derived from an EMBL/GenBank/DDBJ whole genome shotgun (WGS) entry which is preliminary data.</text>
</comment>
<protein>
    <recommendedName>
        <fullName evidence="2">Mannan-binding protein domain-containing protein</fullName>
    </recommendedName>
</protein>
<feature type="domain" description="Mannan-binding protein" evidence="2">
    <location>
        <begin position="75"/>
        <end position="110"/>
    </location>
</feature>
<dbReference type="AlphaFoldDB" id="A0A1U7NBR6"/>
<keyword evidence="4" id="KW-1185">Reference proteome</keyword>
<gene>
    <name evidence="3" type="ORF">BJP37_18765</name>
</gene>
<proteinExistence type="predicted"/>
<evidence type="ECO:0000256" key="1">
    <source>
        <dbReference type="SAM" id="SignalP"/>
    </source>
</evidence>
<dbReference type="Proteomes" id="UP000186657">
    <property type="component" value="Unassembled WGS sequence"/>
</dbReference>
<evidence type="ECO:0000313" key="4">
    <source>
        <dbReference type="Proteomes" id="UP000186657"/>
    </source>
</evidence>
<reference evidence="3 4" key="1">
    <citation type="submission" date="2016-10" db="EMBL/GenBank/DDBJ databases">
        <title>Comparative genomics uncovers the prolific and rare metabolic potential of the cyanobacterial genus Moorea.</title>
        <authorList>
            <person name="Leao T."/>
            <person name="Castelao G."/>
            <person name="Korobeynikov A."/>
            <person name="Monroe E.A."/>
            <person name="Podell S."/>
            <person name="Glukhov E."/>
            <person name="Allen E."/>
            <person name="Gerwick W.H."/>
            <person name="Gerwick L."/>
        </authorList>
    </citation>
    <scope>NUCLEOTIDE SEQUENCE [LARGE SCALE GENOMIC DNA]</scope>
    <source>
        <strain evidence="3 4">PNG5-198</strain>
    </source>
</reference>
<dbReference type="Pfam" id="PF12151">
    <property type="entry name" value="MVL"/>
    <property type="match status" value="2"/>
</dbReference>
<dbReference type="InterPro" id="IPR053754">
    <property type="entry name" value="OligoMan_bind_ChitinaseAct_sf"/>
</dbReference>
<dbReference type="InterPro" id="IPR021992">
    <property type="entry name" value="MVL"/>
</dbReference>
<feature type="signal peptide" evidence="1">
    <location>
        <begin position="1"/>
        <end position="15"/>
    </location>
</feature>
<dbReference type="Gene3D" id="3.30.1490.230">
    <property type="match status" value="2"/>
</dbReference>
<evidence type="ECO:0000313" key="3">
    <source>
        <dbReference type="EMBL" id="OLT63383.1"/>
    </source>
</evidence>
<name>A0A1U7NBR6_9CYAN</name>
<accession>A0A1U7NBR6</accession>
<sequence length="113" mass="12032">MCVTLAFSLAANAFAYDLEAGPIWNQGDAEAKCPAVCEKSGTKWNGNWVTTVPGEMSVCGCDQTLALEAGPIWNNDDAKGKCPAVCENKAGAWDGNWWTTVWGAMSVCSCKFS</sequence>
<dbReference type="EMBL" id="MKZS01000001">
    <property type="protein sequence ID" value="OLT63383.1"/>
    <property type="molecule type" value="Genomic_DNA"/>
</dbReference>
<organism evidence="3 4">
    <name type="scientific">Moorena bouillonii PNG</name>
    <dbReference type="NCBI Taxonomy" id="568701"/>
    <lineage>
        <taxon>Bacteria</taxon>
        <taxon>Bacillati</taxon>
        <taxon>Cyanobacteriota</taxon>
        <taxon>Cyanophyceae</taxon>
        <taxon>Coleofasciculales</taxon>
        <taxon>Coleofasciculaceae</taxon>
        <taxon>Moorena</taxon>
    </lineage>
</organism>
<evidence type="ECO:0000259" key="2">
    <source>
        <dbReference type="Pfam" id="PF12151"/>
    </source>
</evidence>
<feature type="domain" description="Mannan-binding protein" evidence="2">
    <location>
        <begin position="26"/>
        <end position="61"/>
    </location>
</feature>
<feature type="chain" id="PRO_5013273465" description="Mannan-binding protein domain-containing protein" evidence="1">
    <location>
        <begin position="16"/>
        <end position="113"/>
    </location>
</feature>